<evidence type="ECO:0000313" key="1">
    <source>
        <dbReference type="EMBL" id="EAY27931.1"/>
    </source>
</evidence>
<dbReference type="EMBL" id="AAWS01000019">
    <property type="protein sequence ID" value="EAY27931.1"/>
    <property type="molecule type" value="Genomic_DNA"/>
</dbReference>
<proteinExistence type="predicted"/>
<gene>
    <name evidence="1" type="ORF">M23134_02600</name>
</gene>
<name>A1ZNP2_MICM2</name>
<reference evidence="1 2" key="1">
    <citation type="submission" date="2007-01" db="EMBL/GenBank/DDBJ databases">
        <authorList>
            <person name="Haygood M."/>
            <person name="Podell S."/>
            <person name="Anderson C."/>
            <person name="Hopkinson B."/>
            <person name="Roe K."/>
            <person name="Barbeau K."/>
            <person name="Gaasterland T."/>
            <person name="Ferriera S."/>
            <person name="Johnson J."/>
            <person name="Kravitz S."/>
            <person name="Beeson K."/>
            <person name="Sutton G."/>
            <person name="Rogers Y.-H."/>
            <person name="Friedman R."/>
            <person name="Frazier M."/>
            <person name="Venter J.C."/>
        </authorList>
    </citation>
    <scope>NUCLEOTIDE SEQUENCE [LARGE SCALE GENOMIC DNA]</scope>
    <source>
        <strain evidence="1 2">ATCC 23134</strain>
    </source>
</reference>
<protein>
    <submittedName>
        <fullName evidence="1">Uncharacterized protein</fullName>
    </submittedName>
</protein>
<dbReference type="Proteomes" id="UP000004095">
    <property type="component" value="Unassembled WGS sequence"/>
</dbReference>
<accession>A1ZNP2</accession>
<evidence type="ECO:0000313" key="2">
    <source>
        <dbReference type="Proteomes" id="UP000004095"/>
    </source>
</evidence>
<comment type="caution">
    <text evidence="1">The sequence shown here is derived from an EMBL/GenBank/DDBJ whole genome shotgun (WGS) entry which is preliminary data.</text>
</comment>
<dbReference type="AlphaFoldDB" id="A1ZNP2"/>
<keyword evidence="2" id="KW-1185">Reference proteome</keyword>
<organism evidence="1 2">
    <name type="scientific">Microscilla marina ATCC 23134</name>
    <dbReference type="NCBI Taxonomy" id="313606"/>
    <lineage>
        <taxon>Bacteria</taxon>
        <taxon>Pseudomonadati</taxon>
        <taxon>Bacteroidota</taxon>
        <taxon>Cytophagia</taxon>
        <taxon>Cytophagales</taxon>
        <taxon>Microscillaceae</taxon>
        <taxon>Microscilla</taxon>
    </lineage>
</organism>
<sequence length="221" mass="24902">MILAKFIQSLSSLKTFIQSSIVTYLNFTNMKKNFIKNSLFIALLTLLMGAYQTVSAQSKEVKLLNLGIRNCASDAQKKDLLDAYKIMQPYDKTEKFPFEKWTAYYVKNANRAAKKGRKAVGVIGRQAKAVKILHELSKGDCKYLKDKKGKIGKYLGEMVAIYDTKVVAEKETTKSKNQNNALFGDNTTTETGVAMDVKSAKKLRDLANKLRKYSGLKPKKY</sequence>